<reference evidence="4 5" key="2">
    <citation type="submission" date="2018-03" db="EMBL/GenBank/DDBJ databases">
        <title>The ancient ancestry and fast evolution of plastids.</title>
        <authorList>
            <person name="Moore K.R."/>
            <person name="Magnabosco C."/>
            <person name="Momper L."/>
            <person name="Gold D.A."/>
            <person name="Bosak T."/>
            <person name="Fournier G.P."/>
        </authorList>
    </citation>
    <scope>NUCLEOTIDE SEQUENCE [LARGE SCALE GENOMIC DNA]</scope>
    <source>
        <strain evidence="4 5">ULC18</strain>
    </source>
</reference>
<dbReference type="GO" id="GO:0004252">
    <property type="term" value="F:serine-type endopeptidase activity"/>
    <property type="evidence" value="ECO:0007669"/>
    <property type="project" value="InterPro"/>
</dbReference>
<dbReference type="PRINTS" id="PR00038">
    <property type="entry name" value="HTHLUXR"/>
</dbReference>
<feature type="domain" description="HTH luxR-type" evidence="3">
    <location>
        <begin position="204"/>
        <end position="273"/>
    </location>
</feature>
<dbReference type="SMART" id="SM00421">
    <property type="entry name" value="HTH_LUXR"/>
    <property type="match status" value="1"/>
</dbReference>
<accession>A0A2T1DYQ2</accession>
<dbReference type="InterPro" id="IPR051201">
    <property type="entry name" value="Chloro_Bact_Ser_Proteases"/>
</dbReference>
<dbReference type="GO" id="GO:0003677">
    <property type="term" value="F:DNA binding"/>
    <property type="evidence" value="ECO:0007669"/>
    <property type="project" value="InterPro"/>
</dbReference>
<keyword evidence="2" id="KW-0378">Hydrolase</keyword>
<evidence type="ECO:0000256" key="2">
    <source>
        <dbReference type="ARBA" id="ARBA00022801"/>
    </source>
</evidence>
<gene>
    <name evidence="4" type="ORF">C7B82_22685</name>
</gene>
<organism evidence="4 5">
    <name type="scientific">Stenomitos frigidus ULC18</name>
    <dbReference type="NCBI Taxonomy" id="2107698"/>
    <lineage>
        <taxon>Bacteria</taxon>
        <taxon>Bacillati</taxon>
        <taxon>Cyanobacteriota</taxon>
        <taxon>Cyanophyceae</taxon>
        <taxon>Leptolyngbyales</taxon>
        <taxon>Leptolyngbyaceae</taxon>
        <taxon>Stenomitos</taxon>
    </lineage>
</organism>
<dbReference type="SUPFAM" id="SSF46894">
    <property type="entry name" value="C-terminal effector domain of the bipartite response regulators"/>
    <property type="match status" value="1"/>
</dbReference>
<dbReference type="Pfam" id="PF13365">
    <property type="entry name" value="Trypsin_2"/>
    <property type="match status" value="1"/>
</dbReference>
<dbReference type="GO" id="GO:0006508">
    <property type="term" value="P:proteolysis"/>
    <property type="evidence" value="ECO:0007669"/>
    <property type="project" value="UniProtKB-KW"/>
</dbReference>
<dbReference type="PROSITE" id="PS50043">
    <property type="entry name" value="HTH_LUXR_2"/>
    <property type="match status" value="1"/>
</dbReference>
<dbReference type="PROSITE" id="PS00622">
    <property type="entry name" value="HTH_LUXR_1"/>
    <property type="match status" value="1"/>
</dbReference>
<dbReference type="PANTHER" id="PTHR43343">
    <property type="entry name" value="PEPTIDASE S12"/>
    <property type="match status" value="1"/>
</dbReference>
<dbReference type="EMBL" id="PVWK01000123">
    <property type="protein sequence ID" value="PSB25628.1"/>
    <property type="molecule type" value="Genomic_DNA"/>
</dbReference>
<dbReference type="OrthoDB" id="9792183at2"/>
<dbReference type="InterPro" id="IPR001940">
    <property type="entry name" value="Peptidase_S1C"/>
</dbReference>
<sequence length="277" mass="29321">MKWRINMTNVLSEGMSPLLALSNDLAAIVEQTGTSIVSVNGRRRRSSSGVYWRQGIVVTAEHTIGRDDEMAVTLPDDRTLPATLVGRDAVTDLAVLRLSDEAQAVASLEVAAIGDSTLKVGHLVLAIARSGDSGVSASMGVISAIGGTWRSWHGGRIDQFIRPSVTLYPGFSGSALVNTQGQIVGVNTAGPRHMALTIPASTVDRVVDRLLQGGSSERGFLGLGMLAEGLGNKAIARRLTLSEHTVKFHIRSIFSKFHASSCTEAVILGARQGLILL</sequence>
<reference evidence="5" key="1">
    <citation type="submission" date="2018-02" db="EMBL/GenBank/DDBJ databases">
        <authorList>
            <person name="Moore K."/>
            <person name="Momper L."/>
        </authorList>
    </citation>
    <scope>NUCLEOTIDE SEQUENCE [LARGE SCALE GENOMIC DNA]</scope>
    <source>
        <strain evidence="5">ULC18</strain>
    </source>
</reference>
<dbReference type="InterPro" id="IPR016032">
    <property type="entry name" value="Sig_transdc_resp-reg_C-effctor"/>
</dbReference>
<name>A0A2T1DYQ2_9CYAN</name>
<dbReference type="PRINTS" id="PR00834">
    <property type="entry name" value="PROTEASES2C"/>
</dbReference>
<evidence type="ECO:0000313" key="5">
    <source>
        <dbReference type="Proteomes" id="UP000239576"/>
    </source>
</evidence>
<keyword evidence="1" id="KW-0645">Protease</keyword>
<dbReference type="Gene3D" id="1.10.10.10">
    <property type="entry name" value="Winged helix-like DNA-binding domain superfamily/Winged helix DNA-binding domain"/>
    <property type="match status" value="1"/>
</dbReference>
<dbReference type="SUPFAM" id="SSF50494">
    <property type="entry name" value="Trypsin-like serine proteases"/>
    <property type="match status" value="1"/>
</dbReference>
<dbReference type="InterPro" id="IPR036388">
    <property type="entry name" value="WH-like_DNA-bd_sf"/>
</dbReference>
<dbReference type="GO" id="GO:0006355">
    <property type="term" value="P:regulation of DNA-templated transcription"/>
    <property type="evidence" value="ECO:0007669"/>
    <property type="project" value="InterPro"/>
</dbReference>
<dbReference type="AlphaFoldDB" id="A0A2T1DYQ2"/>
<dbReference type="Proteomes" id="UP000239576">
    <property type="component" value="Unassembled WGS sequence"/>
</dbReference>
<evidence type="ECO:0000313" key="4">
    <source>
        <dbReference type="EMBL" id="PSB25628.1"/>
    </source>
</evidence>
<evidence type="ECO:0000256" key="1">
    <source>
        <dbReference type="ARBA" id="ARBA00022670"/>
    </source>
</evidence>
<dbReference type="InterPro" id="IPR000792">
    <property type="entry name" value="Tscrpt_reg_LuxR_C"/>
</dbReference>
<dbReference type="Pfam" id="PF00196">
    <property type="entry name" value="GerE"/>
    <property type="match status" value="1"/>
</dbReference>
<evidence type="ECO:0000259" key="3">
    <source>
        <dbReference type="PROSITE" id="PS50043"/>
    </source>
</evidence>
<proteinExistence type="predicted"/>
<dbReference type="InterPro" id="IPR009003">
    <property type="entry name" value="Peptidase_S1_PA"/>
</dbReference>
<dbReference type="Gene3D" id="2.40.10.120">
    <property type="match status" value="1"/>
</dbReference>
<dbReference type="CDD" id="cd06170">
    <property type="entry name" value="LuxR_C_like"/>
    <property type="match status" value="1"/>
</dbReference>
<keyword evidence="5" id="KW-1185">Reference proteome</keyword>
<dbReference type="PANTHER" id="PTHR43343:SF3">
    <property type="entry name" value="PROTEASE DO-LIKE 8, CHLOROPLASTIC"/>
    <property type="match status" value="1"/>
</dbReference>
<protein>
    <submittedName>
        <fullName evidence="4">LuxR family transcriptional regulator</fullName>
    </submittedName>
</protein>
<comment type="caution">
    <text evidence="4">The sequence shown here is derived from an EMBL/GenBank/DDBJ whole genome shotgun (WGS) entry which is preliminary data.</text>
</comment>